<comment type="caution">
    <text evidence="3">The sequence shown here is derived from an EMBL/GenBank/DDBJ whole genome shotgun (WGS) entry which is preliminary data.</text>
</comment>
<dbReference type="PANTHER" id="PTHR30092:SF0">
    <property type="entry name" value="INNER MEMBRANE PROTEIN CRED"/>
    <property type="match status" value="1"/>
</dbReference>
<accession>A0ABW0SZ34</accession>
<feature type="transmembrane region" description="Helical" evidence="2">
    <location>
        <begin position="303"/>
        <end position="321"/>
    </location>
</feature>
<feature type="transmembrane region" description="Helical" evidence="2">
    <location>
        <begin position="12"/>
        <end position="33"/>
    </location>
</feature>
<name>A0ABW0SZ34_9GAMM</name>
<organism evidence="3 4">
    <name type="scientific">Rhodanobacter terrae</name>
    <dbReference type="NCBI Taxonomy" id="418647"/>
    <lineage>
        <taxon>Bacteria</taxon>
        <taxon>Pseudomonadati</taxon>
        <taxon>Pseudomonadota</taxon>
        <taxon>Gammaproteobacteria</taxon>
        <taxon>Lysobacterales</taxon>
        <taxon>Rhodanobacteraceae</taxon>
        <taxon>Rhodanobacter</taxon>
    </lineage>
</organism>
<feature type="region of interest" description="Disordered" evidence="1">
    <location>
        <begin position="441"/>
        <end position="462"/>
    </location>
</feature>
<sequence length="462" mass="50212">MVKWTQTVTAKVLGIGVLALLMTIPLMQVSGLVSERQQLRETAVAQIAQGWGGQQVLGGPVLTVPTLTQLMAVDNRPPQTLSGSESMLADELKMDVALAVQTRSYGIYTAPVFVSTVKISGQFRAQDLAQFRRASNAQWQGSKAELRLPIGDLRGLQEVSELLINGRPARFDSSADRLGPWSNVVVPIDLDALADQPIDVEINLKLAGTESLQLLPLARSTDVAMRAPWRDPSFIGAALPLEHQLDAKEFSAHWHMLDLNRSYGQHWTDAGNGLDGALQASTFGVQLYQPVDVYQRNVRAGKYGLLFIAMTFVAFFLFEVLKRLRVHPVQYLLVGAALATFYVVLLALSEQIGFGLAYTLAAIAVVFIVGGYAMAVLRARRAGLLLGGVLGLIYAMLYGLIAAEQYALLIGALVLLVMVALMMYLTRRIDWYAYVPMTAGPTTTGSASTEPPVPPPAIMERS</sequence>
<feature type="compositionally biased region" description="Pro residues" evidence="1">
    <location>
        <begin position="451"/>
        <end position="462"/>
    </location>
</feature>
<evidence type="ECO:0000313" key="3">
    <source>
        <dbReference type="EMBL" id="MFC5582349.1"/>
    </source>
</evidence>
<feature type="transmembrane region" description="Helical" evidence="2">
    <location>
        <begin position="382"/>
        <end position="401"/>
    </location>
</feature>
<keyword evidence="4" id="KW-1185">Reference proteome</keyword>
<protein>
    <submittedName>
        <fullName evidence="3">Cell envelope integrity protein CreD</fullName>
    </submittedName>
</protein>
<feature type="transmembrane region" description="Helical" evidence="2">
    <location>
        <begin position="328"/>
        <end position="348"/>
    </location>
</feature>
<dbReference type="InterPro" id="IPR010364">
    <property type="entry name" value="Uncharacterised_IM_CreD"/>
</dbReference>
<keyword evidence="2" id="KW-0812">Transmembrane</keyword>
<evidence type="ECO:0000313" key="4">
    <source>
        <dbReference type="Proteomes" id="UP001596111"/>
    </source>
</evidence>
<dbReference type="PIRSF" id="PIRSF004548">
    <property type="entry name" value="CreD"/>
    <property type="match status" value="1"/>
</dbReference>
<keyword evidence="2" id="KW-1133">Transmembrane helix</keyword>
<reference evidence="4" key="1">
    <citation type="journal article" date="2019" name="Int. J. Syst. Evol. Microbiol.">
        <title>The Global Catalogue of Microorganisms (GCM) 10K type strain sequencing project: providing services to taxonomists for standard genome sequencing and annotation.</title>
        <authorList>
            <consortium name="The Broad Institute Genomics Platform"/>
            <consortium name="The Broad Institute Genome Sequencing Center for Infectious Disease"/>
            <person name="Wu L."/>
            <person name="Ma J."/>
        </authorList>
    </citation>
    <scope>NUCLEOTIDE SEQUENCE [LARGE SCALE GENOMIC DNA]</scope>
    <source>
        <strain evidence="4">CGMCC 1.13587</strain>
    </source>
</reference>
<dbReference type="Pfam" id="PF06123">
    <property type="entry name" value="CreD"/>
    <property type="match status" value="1"/>
</dbReference>
<proteinExistence type="predicted"/>
<keyword evidence="2" id="KW-0472">Membrane</keyword>
<gene>
    <name evidence="3" type="primary">creD</name>
    <name evidence="3" type="ORF">ACFPPB_14610</name>
</gene>
<feature type="transmembrane region" description="Helical" evidence="2">
    <location>
        <begin position="354"/>
        <end position="375"/>
    </location>
</feature>
<dbReference type="EMBL" id="JBHSNG010000017">
    <property type="protein sequence ID" value="MFC5582349.1"/>
    <property type="molecule type" value="Genomic_DNA"/>
</dbReference>
<feature type="transmembrane region" description="Helical" evidence="2">
    <location>
        <begin position="407"/>
        <end position="425"/>
    </location>
</feature>
<dbReference type="RefSeq" id="WP_377328344.1">
    <property type="nucleotide sequence ID" value="NZ_JBHSNG010000017.1"/>
</dbReference>
<dbReference type="PANTHER" id="PTHR30092">
    <property type="entry name" value="INNER MEMBRANE PROTEIN CRED"/>
    <property type="match status" value="1"/>
</dbReference>
<dbReference type="Proteomes" id="UP001596111">
    <property type="component" value="Unassembled WGS sequence"/>
</dbReference>
<evidence type="ECO:0000256" key="1">
    <source>
        <dbReference type="SAM" id="MobiDB-lite"/>
    </source>
</evidence>
<evidence type="ECO:0000256" key="2">
    <source>
        <dbReference type="SAM" id="Phobius"/>
    </source>
</evidence>
<dbReference type="NCBIfam" id="NF008712">
    <property type="entry name" value="PRK11715.1-1"/>
    <property type="match status" value="1"/>
</dbReference>